<reference evidence="4 5" key="1">
    <citation type="submission" date="2020-10" db="EMBL/GenBank/DDBJ databases">
        <title>Connecting structure to function with the recovery of over 1000 high-quality activated sludge metagenome-assembled genomes encoding full-length rRNA genes using long-read sequencing.</title>
        <authorList>
            <person name="Singleton C.M."/>
            <person name="Petriglieri F."/>
            <person name="Kristensen J.M."/>
            <person name="Kirkegaard R.H."/>
            <person name="Michaelsen T.Y."/>
            <person name="Andersen M.H."/>
            <person name="Karst S.M."/>
            <person name="Dueholm M.S."/>
            <person name="Nielsen P.H."/>
            <person name="Albertsen M."/>
        </authorList>
    </citation>
    <scope>NUCLEOTIDE SEQUENCE [LARGE SCALE GENOMIC DNA]</scope>
    <source>
        <strain evidence="4">EsbW_18-Q3-R4-48_BATAC.285</strain>
    </source>
</reference>
<proteinExistence type="inferred from homology"/>
<comment type="similarity">
    <text evidence="1">Belongs to the transposase IS21/IS408/IS1162 family.</text>
</comment>
<dbReference type="InterPro" id="IPR017895">
    <property type="entry name" value="HTH_IS408/IS1162_type"/>
</dbReference>
<dbReference type="EMBL" id="JADJMH010000005">
    <property type="protein sequence ID" value="MBK7674549.1"/>
    <property type="molecule type" value="Genomic_DNA"/>
</dbReference>
<dbReference type="InterPro" id="IPR054353">
    <property type="entry name" value="IstA-like_C"/>
</dbReference>
<dbReference type="PROSITE" id="PS50532">
    <property type="entry name" value="HTH_IS408"/>
    <property type="match status" value="1"/>
</dbReference>
<dbReference type="InterPro" id="IPR036397">
    <property type="entry name" value="RNaseH_sf"/>
</dbReference>
<evidence type="ECO:0000256" key="1">
    <source>
        <dbReference type="ARBA" id="ARBA00009277"/>
    </source>
</evidence>
<accession>A0A935PWC6</accession>
<dbReference type="PANTHER" id="PTHR35004:SF8">
    <property type="entry name" value="TRANSPOSASE RV3428C-RELATED"/>
    <property type="match status" value="1"/>
</dbReference>
<dbReference type="InterPro" id="IPR001584">
    <property type="entry name" value="Integrase_cat-core"/>
</dbReference>
<dbReference type="SUPFAM" id="SSF53098">
    <property type="entry name" value="Ribonuclease H-like"/>
    <property type="match status" value="1"/>
</dbReference>
<evidence type="ECO:0000313" key="4">
    <source>
        <dbReference type="EMBL" id="MBK7674549.1"/>
    </source>
</evidence>
<dbReference type="AlphaFoldDB" id="A0A935PWC6"/>
<dbReference type="GO" id="GO:0003676">
    <property type="term" value="F:nucleic acid binding"/>
    <property type="evidence" value="ECO:0007669"/>
    <property type="project" value="InterPro"/>
</dbReference>
<protein>
    <submittedName>
        <fullName evidence="4">IS21 family transposase</fullName>
    </submittedName>
</protein>
<feature type="domain" description="HTH IS408-type" evidence="2">
    <location>
        <begin position="11"/>
        <end position="91"/>
    </location>
</feature>
<evidence type="ECO:0000259" key="2">
    <source>
        <dbReference type="PROSITE" id="PS50532"/>
    </source>
</evidence>
<gene>
    <name evidence="4" type="ORF">IPJ27_07105</name>
</gene>
<dbReference type="Proteomes" id="UP000697998">
    <property type="component" value="Unassembled WGS sequence"/>
</dbReference>
<comment type="caution">
    <text evidence="4">The sequence shown here is derived from an EMBL/GenBank/DDBJ whole genome shotgun (WGS) entry which is preliminary data.</text>
</comment>
<feature type="domain" description="Integrase catalytic" evidence="3">
    <location>
        <begin position="135"/>
        <end position="315"/>
    </location>
</feature>
<dbReference type="PROSITE" id="PS50994">
    <property type="entry name" value="INTEGRASE"/>
    <property type="match status" value="1"/>
</dbReference>
<name>A0A935PWC6_9PROT</name>
<evidence type="ECO:0000259" key="3">
    <source>
        <dbReference type="PROSITE" id="PS50994"/>
    </source>
</evidence>
<dbReference type="GO" id="GO:0015074">
    <property type="term" value="P:DNA integration"/>
    <property type="evidence" value="ECO:0007669"/>
    <property type="project" value="InterPro"/>
</dbReference>
<dbReference type="Pfam" id="PF22483">
    <property type="entry name" value="Mu-transpos_C_2"/>
    <property type="match status" value="1"/>
</dbReference>
<dbReference type="Gene3D" id="3.30.420.10">
    <property type="entry name" value="Ribonuclease H-like superfamily/Ribonuclease H"/>
    <property type="match status" value="1"/>
</dbReference>
<dbReference type="PANTHER" id="PTHR35004">
    <property type="entry name" value="TRANSPOSASE RV3428C-RELATED"/>
    <property type="match status" value="1"/>
</dbReference>
<dbReference type="InterPro" id="IPR012337">
    <property type="entry name" value="RNaseH-like_sf"/>
</dbReference>
<organism evidence="4 5">
    <name type="scientific">Candidatus Accumulibacter proximus</name>
    <dbReference type="NCBI Taxonomy" id="2954385"/>
    <lineage>
        <taxon>Bacteria</taxon>
        <taxon>Pseudomonadati</taxon>
        <taxon>Pseudomonadota</taxon>
        <taxon>Betaproteobacteria</taxon>
        <taxon>Candidatus Accumulibacter</taxon>
    </lineage>
</organism>
<evidence type="ECO:0000313" key="5">
    <source>
        <dbReference type="Proteomes" id="UP000697998"/>
    </source>
</evidence>
<sequence length="513" mass="57964">MANTRLSMRKIVDVLRLSHEGGLSHREIARVVKSSPTTVGEILRRAKLVGVTWPLPAGVSEVWLEAQLYPPVAPSSQSRPEPDWPGVHRELRRKGVTLDLLWQEYKAEQPSGYHYSGFCAHYRRWVVRLSVSLRQTHAPGEKLFIDYAGPTVPITDAMTGEIRQAAIFLAVLGASNYTYCEATWSQSLPDWIGSHVRTFEHLQGCTALLVPDNLKSGVTTACFYDPELNPTYRDLATHYGTAVLPARPYRPKDKAKVEAAVLLVERWVLARLRHQRFFSLDELNRRLVELMAALNTRPFKKLPGCRQSAFAEMDRPALRPLPLTRYEFAEWKVVRVGIDYHVEVVGHYYSVPYRFAREKVDSRLTATTVELFQRGARIASHVRNDARGRHTTVDAHMTPGHQAVLGWNAPRLLDWATRIGPHTAAVVQSVLHQRRHPQQGYRACLGILRFAKAYGDDRLEAACERAIAISATSYSSLKSILKNGLDQKQVVSTPAQTCLPFEHANLRGPDYYH</sequence>
<dbReference type="NCBIfam" id="NF033546">
    <property type="entry name" value="transpos_IS21"/>
    <property type="match status" value="1"/>
</dbReference>